<reference evidence="3 4" key="1">
    <citation type="submission" date="2020-07" db="EMBL/GenBank/DDBJ databases">
        <title>Vallitalea guaymasensis genome.</title>
        <authorList>
            <person name="Postec A."/>
        </authorList>
    </citation>
    <scope>NUCLEOTIDE SEQUENCE [LARGE SCALE GENOMIC DNA]</scope>
    <source>
        <strain evidence="3 4">Ra1766G1</strain>
    </source>
</reference>
<gene>
    <name evidence="3" type="ORF">HYG85_17045</name>
</gene>
<feature type="domain" description="NERD" evidence="2">
    <location>
        <begin position="66"/>
        <end position="186"/>
    </location>
</feature>
<dbReference type="AlphaFoldDB" id="A0A8J8MCT4"/>
<proteinExistence type="predicted"/>
<dbReference type="PROSITE" id="PS50965">
    <property type="entry name" value="NERD"/>
    <property type="match status" value="1"/>
</dbReference>
<dbReference type="KEGG" id="vgu:HYG85_17045"/>
<dbReference type="EMBL" id="CP058561">
    <property type="protein sequence ID" value="QUH30522.1"/>
    <property type="molecule type" value="Genomic_DNA"/>
</dbReference>
<keyword evidence="1" id="KW-1133">Transmembrane helix</keyword>
<feature type="transmembrane region" description="Helical" evidence="1">
    <location>
        <begin position="20"/>
        <end position="53"/>
    </location>
</feature>
<organism evidence="3 4">
    <name type="scientific">Vallitalea guaymasensis</name>
    <dbReference type="NCBI Taxonomy" id="1185412"/>
    <lineage>
        <taxon>Bacteria</taxon>
        <taxon>Bacillati</taxon>
        <taxon>Bacillota</taxon>
        <taxon>Clostridia</taxon>
        <taxon>Lachnospirales</taxon>
        <taxon>Vallitaleaceae</taxon>
        <taxon>Vallitalea</taxon>
    </lineage>
</organism>
<evidence type="ECO:0000256" key="1">
    <source>
        <dbReference type="SAM" id="Phobius"/>
    </source>
</evidence>
<dbReference type="Pfam" id="PF08378">
    <property type="entry name" value="NERD"/>
    <property type="match status" value="1"/>
</dbReference>
<keyword evidence="1" id="KW-0472">Membrane</keyword>
<keyword evidence="4" id="KW-1185">Reference proteome</keyword>
<accession>A0A8J8MCT4</accession>
<dbReference type="InterPro" id="IPR011528">
    <property type="entry name" value="NERD"/>
</dbReference>
<protein>
    <submittedName>
        <fullName evidence="3">NERD domain-containing protein</fullName>
    </submittedName>
</protein>
<name>A0A8J8MCT4_9FIRM</name>
<evidence type="ECO:0000259" key="2">
    <source>
        <dbReference type="PROSITE" id="PS50965"/>
    </source>
</evidence>
<sequence length="237" mass="26828">MAQIVNKSNHLRKEILLEYLKMIVCSIAAIFCVVLAFYTYGFSLIATLILCIYVKKMKTNIDIIKSGLKGEKEVLNLLSDLPKRYKVISDILIQGKNTSSQLDYVIVGSNGIFIVEAKNIKGTISGNGNSKYLTQVKIGKGGKEYRRELYNPTLQVKGHVLGLTKLLKRNNMQYDVHGLVYFSNEESRIQFKSNNIVVLSKNKDDLLKYIKTYKNNGVKIAPNEQIKITKLLKSQVM</sequence>
<dbReference type="RefSeq" id="WP_212690679.1">
    <property type="nucleotide sequence ID" value="NZ_CP058561.1"/>
</dbReference>
<evidence type="ECO:0000313" key="3">
    <source>
        <dbReference type="EMBL" id="QUH30522.1"/>
    </source>
</evidence>
<evidence type="ECO:0000313" key="4">
    <source>
        <dbReference type="Proteomes" id="UP000677305"/>
    </source>
</evidence>
<keyword evidence="1" id="KW-0812">Transmembrane</keyword>
<dbReference type="Proteomes" id="UP000677305">
    <property type="component" value="Chromosome"/>
</dbReference>